<evidence type="ECO:0000313" key="2">
    <source>
        <dbReference type="Proteomes" id="UP000635565"/>
    </source>
</evidence>
<accession>A0ABQ3VGY9</accession>
<proteinExistence type="predicted"/>
<dbReference type="EMBL" id="BNJJ01000008">
    <property type="protein sequence ID" value="GHO85050.1"/>
    <property type="molecule type" value="Genomic_DNA"/>
</dbReference>
<reference evidence="1 2" key="1">
    <citation type="journal article" date="2021" name="Int. J. Syst. Evol. Microbiol.">
        <title>Reticulibacter mediterranei gen. nov., sp. nov., within the new family Reticulibacteraceae fam. nov., and Ktedonospora formicarum gen. nov., sp. nov., Ktedonobacter robiniae sp. nov., Dictyobacter formicarum sp. nov. and Dictyobacter arantiisoli sp. nov., belonging to the class Ktedonobacteria.</title>
        <authorList>
            <person name="Yabe S."/>
            <person name="Zheng Y."/>
            <person name="Wang C.M."/>
            <person name="Sakai Y."/>
            <person name="Abe K."/>
            <person name="Yokota A."/>
            <person name="Donadio S."/>
            <person name="Cavaletti L."/>
            <person name="Monciardini P."/>
        </authorList>
    </citation>
    <scope>NUCLEOTIDE SEQUENCE [LARGE SCALE GENOMIC DNA]</scope>
    <source>
        <strain evidence="1 2">SOSP1-9</strain>
    </source>
</reference>
<protein>
    <submittedName>
        <fullName evidence="1">Uncharacterized protein</fullName>
    </submittedName>
</protein>
<gene>
    <name evidence="1" type="ORF">KSZ_30560</name>
</gene>
<evidence type="ECO:0000313" key="1">
    <source>
        <dbReference type="EMBL" id="GHO85050.1"/>
    </source>
</evidence>
<keyword evidence="2" id="KW-1185">Reference proteome</keyword>
<comment type="caution">
    <text evidence="1">The sequence shown here is derived from an EMBL/GenBank/DDBJ whole genome shotgun (WGS) entry which is preliminary data.</text>
</comment>
<name>A0ABQ3VGY9_9CHLR</name>
<organism evidence="1 2">
    <name type="scientific">Dictyobacter formicarum</name>
    <dbReference type="NCBI Taxonomy" id="2778368"/>
    <lineage>
        <taxon>Bacteria</taxon>
        <taxon>Bacillati</taxon>
        <taxon>Chloroflexota</taxon>
        <taxon>Ktedonobacteria</taxon>
        <taxon>Ktedonobacterales</taxon>
        <taxon>Dictyobacteraceae</taxon>
        <taxon>Dictyobacter</taxon>
    </lineage>
</organism>
<dbReference type="Proteomes" id="UP000635565">
    <property type="component" value="Unassembled WGS sequence"/>
</dbReference>
<sequence>MFREKGKRSLDNFSRARIIIENIEAMLALGMIYEGDGNISLFFDMLDRLCL</sequence>